<sequence>MYKIGNQGTFQTLPDQALAIFEGNVAGVEKFLDQSMDLEDNISLSNHIELTPLELALICNQPKVVRLLVERGAELNTKDNPAILYAARWCGADTIRYLYEQGAKLNGLNRVKSSAYDEAYYGNKKNIAVLKELGLDIRKYGGKTLRKAVSDHDMKTVQYLLNEGVDVNYNEPDMVYPYKATPLTVAARQNNMRMVTYLVEHGADVTMQETDGERAYTIAVSQKNTELAAYLKALEPKEFHELSNKLYKLKLYKLPAALIHFLTEGPHRMELPERPAGVGYIEFFSLTDTIEMKMGRQKLLRLSSNLDQYSHLFIVWNPSKKMIGYADIEHKEHGTLCSFEQFLAEPAVYVERLLN</sequence>
<evidence type="ECO:0000256" key="3">
    <source>
        <dbReference type="PROSITE-ProRule" id="PRU00023"/>
    </source>
</evidence>
<protein>
    <recommendedName>
        <fullName evidence="6">Ankyrin repeat domain-containing protein</fullName>
    </recommendedName>
</protein>
<name>A0A2W6N9P7_9BACL</name>
<dbReference type="PROSITE" id="PS50297">
    <property type="entry name" value="ANK_REP_REGION"/>
    <property type="match status" value="2"/>
</dbReference>
<gene>
    <name evidence="4" type="ORF">DN757_27705</name>
</gene>
<evidence type="ECO:0000256" key="1">
    <source>
        <dbReference type="ARBA" id="ARBA00022737"/>
    </source>
</evidence>
<dbReference type="RefSeq" id="WP_111273391.1">
    <property type="nucleotide sequence ID" value="NZ_QKWW01000102.1"/>
</dbReference>
<dbReference type="Gene3D" id="1.25.40.20">
    <property type="entry name" value="Ankyrin repeat-containing domain"/>
    <property type="match status" value="2"/>
</dbReference>
<dbReference type="PROSITE" id="PS50088">
    <property type="entry name" value="ANK_REPEAT"/>
    <property type="match status" value="3"/>
</dbReference>
<feature type="repeat" description="ANK" evidence="3">
    <location>
        <begin position="48"/>
        <end position="80"/>
    </location>
</feature>
<reference evidence="4 5" key="1">
    <citation type="submission" date="2018-06" db="EMBL/GenBank/DDBJ databases">
        <title>Isolation of heavy metals resistant Paenibacillus silvae NC2 from Gold-Copper mine in ZiJin, China.</title>
        <authorList>
            <person name="Xu J."/>
            <person name="Mazhar H.S."/>
            <person name="Rensing C."/>
        </authorList>
    </citation>
    <scope>NUCLEOTIDE SEQUENCE [LARGE SCALE GENOMIC DNA]</scope>
    <source>
        <strain evidence="4 5">NC2</strain>
    </source>
</reference>
<dbReference type="Proteomes" id="UP000249204">
    <property type="component" value="Unassembled WGS sequence"/>
</dbReference>
<dbReference type="PANTHER" id="PTHR24198">
    <property type="entry name" value="ANKYRIN REPEAT AND PROTEIN KINASE DOMAIN-CONTAINING PROTEIN"/>
    <property type="match status" value="1"/>
</dbReference>
<evidence type="ECO:0008006" key="6">
    <source>
        <dbReference type="Google" id="ProtNLM"/>
    </source>
</evidence>
<feature type="repeat" description="ANK" evidence="3">
    <location>
        <begin position="178"/>
        <end position="210"/>
    </location>
</feature>
<dbReference type="EMBL" id="QKWW01000102">
    <property type="protein sequence ID" value="PZT52389.1"/>
    <property type="molecule type" value="Genomic_DNA"/>
</dbReference>
<dbReference type="InterPro" id="IPR036770">
    <property type="entry name" value="Ankyrin_rpt-contain_sf"/>
</dbReference>
<dbReference type="InterPro" id="IPR002110">
    <property type="entry name" value="Ankyrin_rpt"/>
</dbReference>
<accession>A0A2W6N9P7</accession>
<evidence type="ECO:0000313" key="5">
    <source>
        <dbReference type="Proteomes" id="UP000249204"/>
    </source>
</evidence>
<comment type="caution">
    <text evidence="4">The sequence shown here is derived from an EMBL/GenBank/DDBJ whole genome shotgun (WGS) entry which is preliminary data.</text>
</comment>
<evidence type="ECO:0000313" key="4">
    <source>
        <dbReference type="EMBL" id="PZT52389.1"/>
    </source>
</evidence>
<proteinExistence type="predicted"/>
<feature type="repeat" description="ANK" evidence="3">
    <location>
        <begin position="140"/>
        <end position="172"/>
    </location>
</feature>
<dbReference type="SUPFAM" id="SSF48403">
    <property type="entry name" value="Ankyrin repeat"/>
    <property type="match status" value="1"/>
</dbReference>
<evidence type="ECO:0000256" key="2">
    <source>
        <dbReference type="ARBA" id="ARBA00023043"/>
    </source>
</evidence>
<dbReference type="PANTHER" id="PTHR24198:SF165">
    <property type="entry name" value="ANKYRIN REPEAT-CONTAINING PROTEIN-RELATED"/>
    <property type="match status" value="1"/>
</dbReference>
<dbReference type="Pfam" id="PF12796">
    <property type="entry name" value="Ank_2"/>
    <property type="match status" value="2"/>
</dbReference>
<dbReference type="AlphaFoldDB" id="A0A2W6N9P7"/>
<organism evidence="4 5">
    <name type="scientific">Paenibacillus silvae</name>
    <dbReference type="NCBI Taxonomy" id="1325358"/>
    <lineage>
        <taxon>Bacteria</taxon>
        <taxon>Bacillati</taxon>
        <taxon>Bacillota</taxon>
        <taxon>Bacilli</taxon>
        <taxon>Bacillales</taxon>
        <taxon>Paenibacillaceae</taxon>
        <taxon>Paenibacillus</taxon>
    </lineage>
</organism>
<keyword evidence="2 3" id="KW-0040">ANK repeat</keyword>
<dbReference type="SMART" id="SM00248">
    <property type="entry name" value="ANK"/>
    <property type="match status" value="4"/>
</dbReference>
<keyword evidence="1" id="KW-0677">Repeat</keyword>